<name>A0A1Y2APV5_9FUNG</name>
<keyword evidence="2 5" id="KW-0812">Transmembrane</keyword>
<dbReference type="EMBL" id="MCOG01000228">
    <property type="protein sequence ID" value="ORY23965.1"/>
    <property type="molecule type" value="Genomic_DNA"/>
</dbReference>
<feature type="transmembrane region" description="Helical" evidence="5">
    <location>
        <begin position="456"/>
        <end position="480"/>
    </location>
</feature>
<feature type="transmembrane region" description="Helical" evidence="5">
    <location>
        <begin position="525"/>
        <end position="546"/>
    </location>
</feature>
<evidence type="ECO:0000313" key="9">
    <source>
        <dbReference type="Proteomes" id="UP000193920"/>
    </source>
</evidence>
<keyword evidence="9" id="KW-1185">Reference proteome</keyword>
<feature type="transmembrane region" description="Helical" evidence="5">
    <location>
        <begin position="486"/>
        <end position="505"/>
    </location>
</feature>
<dbReference type="PROSITE" id="PS50259">
    <property type="entry name" value="G_PROTEIN_RECEP_F3_4"/>
    <property type="match status" value="1"/>
</dbReference>
<evidence type="ECO:0000256" key="3">
    <source>
        <dbReference type="ARBA" id="ARBA00022989"/>
    </source>
</evidence>
<feature type="transmembrane region" description="Helical" evidence="5">
    <location>
        <begin position="577"/>
        <end position="600"/>
    </location>
</feature>
<evidence type="ECO:0000256" key="4">
    <source>
        <dbReference type="ARBA" id="ARBA00023136"/>
    </source>
</evidence>
<feature type="transmembrane region" description="Helical" evidence="5">
    <location>
        <begin position="636"/>
        <end position="659"/>
    </location>
</feature>
<proteinExistence type="predicted"/>
<dbReference type="Proteomes" id="UP000193920">
    <property type="component" value="Unassembled WGS sequence"/>
</dbReference>
<feature type="transmembrane region" description="Helical" evidence="5">
    <location>
        <begin position="419"/>
        <end position="444"/>
    </location>
</feature>
<dbReference type="GO" id="GO:0004930">
    <property type="term" value="F:G protein-coupled receptor activity"/>
    <property type="evidence" value="ECO:0007669"/>
    <property type="project" value="InterPro"/>
</dbReference>
<dbReference type="OrthoDB" id="2141564at2759"/>
<evidence type="ECO:0000256" key="5">
    <source>
        <dbReference type="SAM" id="Phobius"/>
    </source>
</evidence>
<sequence length="726" mass="83615">MNMLLLNTIILTIIGLVNAIEVTLHGFLYVQNEFHNNLEKTVNEYMKSKNLDITLKTVFENPDSSSGDPNHVANALEQIILKKDKGYDLYLTDTVYTGRFAQHFEDLNKYVDKKVIDLYKDGTATNTCYVDTKLVGLPLSVDYGGLYSNMSLLNKYNQTIPKTWDELINTTNYIYERESQLDPELHKYLAHFPEYENGLVSLLEFIHSFRDSPNDKFPEYTSDNAVAALEEMKKIKENASTSDDFATNEILMMGALITGKYIFARFWYIGDSLSKEYELSFNQLPGKKEGISASCIGGSNTSMNRYISEERKKAAAEVLNFINSFEQQKKNIITNNFRSAIHSTYSDPEVCQKIDCPKFSSMQGIVRPSSSSVNYEQYSERFRELARKFIFNESNQSAKEILEEIDDIRKIHYVEVNSVASIIILSFTLLTLISLFCSYIYLSIKRFRKQFNFLTYGYWCIFLFGILMALCYCLTGIHKLTDYNCLIRPFLLSIGFSLIYIPFFLKMISIFPSKNGIAKFVKEHFMLVFIVFLIIDVILNITWYLLDPMGVNKFMVTAGKNFQYCSSFSSTGKIMQYIMYGLKLTILVIMCVLVFAEWNLAAFKQDIRSITSTLYINILLIGLFIIVEHINIQNRYLFFGLRSALVLCFCISTLTIIFGSKYYNISIRKENLFSDVSTFKSSSGSINSSHYYNSNFVRSQISQNNTQYSQINNKSGLLKYKNIKYD</sequence>
<feature type="domain" description="G-protein coupled receptors family 3 profile" evidence="7">
    <location>
        <begin position="461"/>
        <end position="670"/>
    </location>
</feature>
<dbReference type="STRING" id="1754190.A0A1Y2APV5"/>
<keyword evidence="4 5" id="KW-0472">Membrane</keyword>
<gene>
    <name evidence="8" type="ORF">LY90DRAFT_675357</name>
</gene>
<keyword evidence="6" id="KW-0732">Signal</keyword>
<dbReference type="AlphaFoldDB" id="A0A1Y2APV5"/>
<feature type="transmembrane region" description="Helical" evidence="5">
    <location>
        <begin position="612"/>
        <end position="630"/>
    </location>
</feature>
<dbReference type="InterPro" id="IPR006059">
    <property type="entry name" value="SBP"/>
</dbReference>
<dbReference type="GO" id="GO:0016020">
    <property type="term" value="C:membrane"/>
    <property type="evidence" value="ECO:0007669"/>
    <property type="project" value="UniProtKB-SubCell"/>
</dbReference>
<dbReference type="PANTHER" id="PTHR43649">
    <property type="entry name" value="ARABINOSE-BINDING PROTEIN-RELATED"/>
    <property type="match status" value="1"/>
</dbReference>
<accession>A0A1Y2APV5</accession>
<evidence type="ECO:0000313" key="8">
    <source>
        <dbReference type="EMBL" id="ORY23965.1"/>
    </source>
</evidence>
<dbReference type="Gene3D" id="3.40.190.10">
    <property type="entry name" value="Periplasmic binding protein-like II"/>
    <property type="match status" value="2"/>
</dbReference>
<evidence type="ECO:0000256" key="2">
    <source>
        <dbReference type="ARBA" id="ARBA00022692"/>
    </source>
</evidence>
<dbReference type="PANTHER" id="PTHR43649:SF12">
    <property type="entry name" value="DIACETYLCHITOBIOSE BINDING PROTEIN DASA"/>
    <property type="match status" value="1"/>
</dbReference>
<feature type="chain" id="PRO_5012801961" evidence="6">
    <location>
        <begin position="20"/>
        <end position="726"/>
    </location>
</feature>
<dbReference type="InterPro" id="IPR050490">
    <property type="entry name" value="Bact_solute-bd_prot1"/>
</dbReference>
<reference evidence="8 9" key="1">
    <citation type="submission" date="2016-08" db="EMBL/GenBank/DDBJ databases">
        <title>A Parts List for Fungal Cellulosomes Revealed by Comparative Genomics.</title>
        <authorList>
            <consortium name="DOE Joint Genome Institute"/>
            <person name="Haitjema C.H."/>
            <person name="Gilmore S.P."/>
            <person name="Henske J.K."/>
            <person name="Solomon K.V."/>
            <person name="De Groot R."/>
            <person name="Kuo A."/>
            <person name="Mondo S.J."/>
            <person name="Salamov A.A."/>
            <person name="Labutti K."/>
            <person name="Zhao Z."/>
            <person name="Chiniquy J."/>
            <person name="Barry K."/>
            <person name="Brewer H.M."/>
            <person name="Purvine S.O."/>
            <person name="Wright A.T."/>
            <person name="Boxma B."/>
            <person name="Van Alen T."/>
            <person name="Hackstein J.H."/>
            <person name="Baker S.E."/>
            <person name="Grigoriev I.V."/>
            <person name="O'Malley M.A."/>
        </authorList>
    </citation>
    <scope>NUCLEOTIDE SEQUENCE [LARGE SCALE GENOMIC DNA]</scope>
    <source>
        <strain evidence="8 9">G1</strain>
    </source>
</reference>
<organism evidence="8 9">
    <name type="scientific">Neocallimastix californiae</name>
    <dbReference type="NCBI Taxonomy" id="1754190"/>
    <lineage>
        <taxon>Eukaryota</taxon>
        <taxon>Fungi</taxon>
        <taxon>Fungi incertae sedis</taxon>
        <taxon>Chytridiomycota</taxon>
        <taxon>Chytridiomycota incertae sedis</taxon>
        <taxon>Neocallimastigomycetes</taxon>
        <taxon>Neocallimastigales</taxon>
        <taxon>Neocallimastigaceae</taxon>
        <taxon>Neocallimastix</taxon>
    </lineage>
</organism>
<protein>
    <submittedName>
        <fullName evidence="8">Periplasmic binding protein-like II</fullName>
    </submittedName>
</protein>
<dbReference type="InterPro" id="IPR017978">
    <property type="entry name" value="GPCR_3_C"/>
</dbReference>
<feature type="signal peptide" evidence="6">
    <location>
        <begin position="1"/>
        <end position="19"/>
    </location>
</feature>
<keyword evidence="3 5" id="KW-1133">Transmembrane helix</keyword>
<dbReference type="Pfam" id="PF00003">
    <property type="entry name" value="7tm_3"/>
    <property type="match status" value="1"/>
</dbReference>
<evidence type="ECO:0000256" key="1">
    <source>
        <dbReference type="ARBA" id="ARBA00004141"/>
    </source>
</evidence>
<evidence type="ECO:0000259" key="7">
    <source>
        <dbReference type="PROSITE" id="PS50259"/>
    </source>
</evidence>
<comment type="subcellular location">
    <subcellularLocation>
        <location evidence="1">Membrane</location>
        <topology evidence="1">Multi-pass membrane protein</topology>
    </subcellularLocation>
</comment>
<evidence type="ECO:0000256" key="6">
    <source>
        <dbReference type="SAM" id="SignalP"/>
    </source>
</evidence>
<comment type="caution">
    <text evidence="8">The sequence shown here is derived from an EMBL/GenBank/DDBJ whole genome shotgun (WGS) entry which is preliminary data.</text>
</comment>
<dbReference type="Pfam" id="PF13416">
    <property type="entry name" value="SBP_bac_8"/>
    <property type="match status" value="1"/>
</dbReference>
<dbReference type="SUPFAM" id="SSF53850">
    <property type="entry name" value="Periplasmic binding protein-like II"/>
    <property type="match status" value="1"/>
</dbReference>